<feature type="transmembrane region" description="Helical" evidence="2">
    <location>
        <begin position="65"/>
        <end position="85"/>
    </location>
</feature>
<keyword evidence="4" id="KW-1185">Reference proteome</keyword>
<reference evidence="3" key="1">
    <citation type="submission" date="2022-10" db="EMBL/GenBank/DDBJ databases">
        <title>Rhodococcus sp.75.</title>
        <authorList>
            <person name="Sun M."/>
        </authorList>
    </citation>
    <scope>NUCLEOTIDE SEQUENCE</scope>
    <source>
        <strain evidence="3">75</strain>
    </source>
</reference>
<dbReference type="EMBL" id="CP110615">
    <property type="protein sequence ID" value="UZJ26224.1"/>
    <property type="molecule type" value="Genomic_DNA"/>
</dbReference>
<feature type="transmembrane region" description="Helical" evidence="2">
    <location>
        <begin position="132"/>
        <end position="148"/>
    </location>
</feature>
<sequence>MPEPEQPDPTVASEPAAPATREERTAVATRSGPGRALVAVYAVFAIGATARSVEQIATRFSNAPLAFLLSGFAAVVYCVATYCLARASSTNRRIAGVSLVVETVGVLVVGTLSLTAPELFPEATVWSDYGQGYLYIPVVLPVLGLLWLRRTGRTT</sequence>
<feature type="transmembrane region" description="Helical" evidence="2">
    <location>
        <begin position="36"/>
        <end position="53"/>
    </location>
</feature>
<feature type="region of interest" description="Disordered" evidence="1">
    <location>
        <begin position="1"/>
        <end position="30"/>
    </location>
</feature>
<dbReference type="RefSeq" id="WP_265384328.1">
    <property type="nucleotide sequence ID" value="NZ_CP110615.1"/>
</dbReference>
<evidence type="ECO:0000313" key="3">
    <source>
        <dbReference type="EMBL" id="UZJ26224.1"/>
    </source>
</evidence>
<keyword evidence="2" id="KW-1133">Transmembrane helix</keyword>
<dbReference type="Proteomes" id="UP001164965">
    <property type="component" value="Chromosome"/>
</dbReference>
<keyword evidence="2" id="KW-0812">Transmembrane</keyword>
<evidence type="ECO:0000256" key="1">
    <source>
        <dbReference type="SAM" id="MobiDB-lite"/>
    </source>
</evidence>
<evidence type="ECO:0000313" key="4">
    <source>
        <dbReference type="Proteomes" id="UP001164965"/>
    </source>
</evidence>
<organism evidence="3 4">
    <name type="scientific">Rhodococcus antarcticus</name>
    <dbReference type="NCBI Taxonomy" id="2987751"/>
    <lineage>
        <taxon>Bacteria</taxon>
        <taxon>Bacillati</taxon>
        <taxon>Actinomycetota</taxon>
        <taxon>Actinomycetes</taxon>
        <taxon>Mycobacteriales</taxon>
        <taxon>Nocardiaceae</taxon>
        <taxon>Rhodococcus</taxon>
    </lineage>
</organism>
<protein>
    <recommendedName>
        <fullName evidence="5">Integral membrane protein</fullName>
    </recommendedName>
</protein>
<feature type="transmembrane region" description="Helical" evidence="2">
    <location>
        <begin position="97"/>
        <end position="120"/>
    </location>
</feature>
<keyword evidence="2" id="KW-0472">Membrane</keyword>
<proteinExistence type="predicted"/>
<gene>
    <name evidence="3" type="ORF">RHODO2019_07395</name>
</gene>
<evidence type="ECO:0000256" key="2">
    <source>
        <dbReference type="SAM" id="Phobius"/>
    </source>
</evidence>
<accession>A0ABY6P401</accession>
<name>A0ABY6P401_9NOCA</name>
<evidence type="ECO:0008006" key="5">
    <source>
        <dbReference type="Google" id="ProtNLM"/>
    </source>
</evidence>